<proteinExistence type="predicted"/>
<dbReference type="InterPro" id="IPR013560">
    <property type="entry name" value="DUF1722"/>
</dbReference>
<comment type="caution">
    <text evidence="2">The sequence shown here is derived from an EMBL/GenBank/DDBJ whole genome shotgun (WGS) entry which is preliminary data.</text>
</comment>
<dbReference type="Pfam" id="PF04463">
    <property type="entry name" value="2-thiour_desulf"/>
    <property type="match status" value="1"/>
</dbReference>
<dbReference type="PANTHER" id="PTHR30087">
    <property type="entry name" value="INNER MEMBRANE PROTEIN"/>
    <property type="match status" value="1"/>
</dbReference>
<name>A0A921N1T4_9FIRM</name>
<accession>A0A921N1T4</accession>
<evidence type="ECO:0000313" key="3">
    <source>
        <dbReference type="Proteomes" id="UP000776700"/>
    </source>
</evidence>
<evidence type="ECO:0000259" key="1">
    <source>
        <dbReference type="Pfam" id="PF08349"/>
    </source>
</evidence>
<sequence length="313" mass="36642">MRKPKIVISECLNGKKCRYDGQGYNDKVIKELKDYIHMETVCPEVAIGLPTPRKPIRIEKHKEKEEYKLIDYDSQNDYTNQILEFSDEFLNNLTDVDGFILKSKSPTCGIKDVKIYYQGNKCSIRNNGSGFFSQKIMDAYNYLPIENEGRLKNYSIRDNFFTKIFLINNLKETKDIKDFHCKNLLLLKSYNKEDTNKLSQLLEKENLGEDIISKYKKSVYEIISKERNKNEKLSVIMSIFEKYKSKLSLDEVNMFEDIVRSYQKGKTPFSTLAVAIRMYATRFSDKEVLNQSFFNPYPEELINITDSGKGRKL</sequence>
<evidence type="ECO:0000313" key="2">
    <source>
        <dbReference type="EMBL" id="HJG97183.1"/>
    </source>
</evidence>
<reference evidence="2" key="2">
    <citation type="submission" date="2021-09" db="EMBL/GenBank/DDBJ databases">
        <authorList>
            <person name="Gilroy R."/>
        </authorList>
    </citation>
    <scope>NUCLEOTIDE SEQUENCE</scope>
    <source>
        <strain evidence="2">1277</strain>
    </source>
</reference>
<organism evidence="2 3">
    <name type="scientific">Romboutsia timonensis</name>
    <dbReference type="NCBI Taxonomy" id="1776391"/>
    <lineage>
        <taxon>Bacteria</taxon>
        <taxon>Bacillati</taxon>
        <taxon>Bacillota</taxon>
        <taxon>Clostridia</taxon>
        <taxon>Peptostreptococcales</taxon>
        <taxon>Peptostreptococcaceae</taxon>
        <taxon>Romboutsia</taxon>
    </lineage>
</organism>
<dbReference type="AlphaFoldDB" id="A0A921N1T4"/>
<dbReference type="Proteomes" id="UP000776700">
    <property type="component" value="Unassembled WGS sequence"/>
</dbReference>
<protein>
    <submittedName>
        <fullName evidence="2">DUF523 and DUF1722 domain-containing protein</fullName>
    </submittedName>
</protein>
<dbReference type="EMBL" id="DYUB01000275">
    <property type="protein sequence ID" value="HJG97183.1"/>
    <property type="molecule type" value="Genomic_DNA"/>
</dbReference>
<dbReference type="InterPro" id="IPR007553">
    <property type="entry name" value="2-thiour_desulf"/>
</dbReference>
<reference evidence="2" key="1">
    <citation type="journal article" date="2021" name="PeerJ">
        <title>Extensive microbial diversity within the chicken gut microbiome revealed by metagenomics and culture.</title>
        <authorList>
            <person name="Gilroy R."/>
            <person name="Ravi A."/>
            <person name="Getino M."/>
            <person name="Pursley I."/>
            <person name="Horton D.L."/>
            <person name="Alikhan N.F."/>
            <person name="Baker D."/>
            <person name="Gharbi K."/>
            <person name="Hall N."/>
            <person name="Watson M."/>
            <person name="Adriaenssens E.M."/>
            <person name="Foster-Nyarko E."/>
            <person name="Jarju S."/>
            <person name="Secka A."/>
            <person name="Antonio M."/>
            <person name="Oren A."/>
            <person name="Chaudhuri R.R."/>
            <person name="La Ragione R."/>
            <person name="Hildebrand F."/>
            <person name="Pallen M.J."/>
        </authorList>
    </citation>
    <scope>NUCLEOTIDE SEQUENCE</scope>
    <source>
        <strain evidence="2">1277</strain>
    </source>
</reference>
<dbReference type="PANTHER" id="PTHR30087:SF0">
    <property type="entry name" value="INNER MEMBRANE PROTEIN"/>
    <property type="match status" value="1"/>
</dbReference>
<gene>
    <name evidence="2" type="ORF">K8V90_08795</name>
</gene>
<feature type="domain" description="DUF1722" evidence="1">
    <location>
        <begin position="185"/>
        <end position="298"/>
    </location>
</feature>
<dbReference type="Pfam" id="PF08349">
    <property type="entry name" value="DUF1722"/>
    <property type="match status" value="1"/>
</dbReference>